<keyword evidence="5" id="KW-0658">Purine biosynthesis</keyword>
<dbReference type="PROSITE" id="PS51855">
    <property type="entry name" value="MGS"/>
    <property type="match status" value="1"/>
</dbReference>
<reference evidence="9" key="1">
    <citation type="journal article" date="2015" name="Nature">
        <title>Complex archaea that bridge the gap between prokaryotes and eukaryotes.</title>
        <authorList>
            <person name="Spang A."/>
            <person name="Saw J.H."/>
            <person name="Jorgensen S.L."/>
            <person name="Zaremba-Niedzwiedzka K."/>
            <person name="Martijn J."/>
            <person name="Lind A.E."/>
            <person name="van Eijk R."/>
            <person name="Schleper C."/>
            <person name="Guy L."/>
            <person name="Ettema T.J."/>
        </authorList>
    </citation>
    <scope>NUCLEOTIDE SEQUENCE</scope>
</reference>
<evidence type="ECO:0000256" key="4">
    <source>
        <dbReference type="ARBA" id="ARBA00022679"/>
    </source>
</evidence>
<sequence length="281" mass="30957">MAKITRALISVSDKSGIVELGRALAGFGVEILSTGGTAKALREAGLEVKDVSEHTGFPEMMDGRLKTLHPKIHGGLLGRRGKDEAEMKAHGILPIDMVVVNLYPFEATVAKPGVKFEEAIENIDIGGPTMLRSAAKNHKDVTVVVDPEDYPVIMVEMREQDGAVREETNRVLARKVFEHTSRYDSRISRYLLEQESPDVAFPQTLTRSYTRKATLRYGENPHQRAAAFDEHSGGLSLFDAVVLQGKEMSFNNYQDTHSALLLALEFDEPACAIIKHNNPCG</sequence>
<dbReference type="GO" id="GO:0004643">
    <property type="term" value="F:phosphoribosylaminoimidazolecarboxamide formyltransferase activity"/>
    <property type="evidence" value="ECO:0007669"/>
    <property type="project" value="InterPro"/>
</dbReference>
<proteinExistence type="inferred from homology"/>
<dbReference type="PANTHER" id="PTHR11692">
    <property type="entry name" value="BIFUNCTIONAL PURINE BIOSYNTHESIS PROTEIN PURH"/>
    <property type="match status" value="1"/>
</dbReference>
<dbReference type="Gene3D" id="3.40.50.1380">
    <property type="entry name" value="Methylglyoxal synthase-like domain"/>
    <property type="match status" value="1"/>
</dbReference>
<keyword evidence="4" id="KW-0808">Transferase</keyword>
<comment type="pathway">
    <text evidence="1">Purine metabolism; IMP biosynthesis via de novo pathway; IMP from 5-formamido-1-(5-phospho-D-ribosyl)imidazole-4-carboxamide: step 1/1.</text>
</comment>
<dbReference type="InterPro" id="IPR036914">
    <property type="entry name" value="MGS-like_dom_sf"/>
</dbReference>
<evidence type="ECO:0000259" key="8">
    <source>
        <dbReference type="PROSITE" id="PS51855"/>
    </source>
</evidence>
<accession>A0A0F9HNM2</accession>
<gene>
    <name evidence="9" type="ORF">LCGC14_1681120</name>
</gene>
<dbReference type="InterPro" id="IPR002695">
    <property type="entry name" value="PurH-like"/>
</dbReference>
<keyword evidence="6" id="KW-0378">Hydrolase</keyword>
<feature type="domain" description="MGS-like" evidence="8">
    <location>
        <begin position="1"/>
        <end position="145"/>
    </location>
</feature>
<keyword evidence="7" id="KW-0511">Multifunctional enzyme</keyword>
<dbReference type="UniPathway" id="UPA00074">
    <property type="reaction ID" value="UER00133"/>
</dbReference>
<dbReference type="SMART" id="SM00798">
    <property type="entry name" value="AICARFT_IMPCHas"/>
    <property type="match status" value="1"/>
</dbReference>
<dbReference type="CDD" id="cd01421">
    <property type="entry name" value="IMPCH"/>
    <property type="match status" value="1"/>
</dbReference>
<dbReference type="Pfam" id="PF02142">
    <property type="entry name" value="MGS"/>
    <property type="match status" value="1"/>
</dbReference>
<protein>
    <recommendedName>
        <fullName evidence="8">MGS-like domain-containing protein</fullName>
    </recommendedName>
</protein>
<evidence type="ECO:0000313" key="9">
    <source>
        <dbReference type="EMBL" id="KKM16906.1"/>
    </source>
</evidence>
<comment type="similarity">
    <text evidence="3">Belongs to the PurH family.</text>
</comment>
<dbReference type="Gene3D" id="3.40.140.20">
    <property type="match status" value="1"/>
</dbReference>
<evidence type="ECO:0000256" key="5">
    <source>
        <dbReference type="ARBA" id="ARBA00022755"/>
    </source>
</evidence>
<comment type="caution">
    <text evidence="9">The sequence shown here is derived from an EMBL/GenBank/DDBJ whole genome shotgun (WGS) entry which is preliminary data.</text>
</comment>
<evidence type="ECO:0000256" key="1">
    <source>
        <dbReference type="ARBA" id="ARBA00004844"/>
    </source>
</evidence>
<dbReference type="GO" id="GO:0003937">
    <property type="term" value="F:IMP cyclohydrolase activity"/>
    <property type="evidence" value="ECO:0007669"/>
    <property type="project" value="InterPro"/>
</dbReference>
<dbReference type="GO" id="GO:0005829">
    <property type="term" value="C:cytosol"/>
    <property type="evidence" value="ECO:0007669"/>
    <property type="project" value="TreeGrafter"/>
</dbReference>
<dbReference type="PANTHER" id="PTHR11692:SF0">
    <property type="entry name" value="BIFUNCTIONAL PURINE BIOSYNTHESIS PROTEIN ATIC"/>
    <property type="match status" value="1"/>
</dbReference>
<dbReference type="InterPro" id="IPR011607">
    <property type="entry name" value="MGS-like_dom"/>
</dbReference>
<feature type="non-terminal residue" evidence="9">
    <location>
        <position position="281"/>
    </location>
</feature>
<dbReference type="Pfam" id="PF01808">
    <property type="entry name" value="AICARFT_IMPCHas"/>
    <property type="match status" value="1"/>
</dbReference>
<dbReference type="SUPFAM" id="SSF52335">
    <property type="entry name" value="Methylglyoxal synthase-like"/>
    <property type="match status" value="1"/>
</dbReference>
<dbReference type="FunFam" id="3.40.50.1380:FF:000001">
    <property type="entry name" value="Bifunctional purine biosynthesis protein PurH"/>
    <property type="match status" value="1"/>
</dbReference>
<dbReference type="AlphaFoldDB" id="A0A0F9HNM2"/>
<name>A0A0F9HNM2_9ZZZZ</name>
<dbReference type="InterPro" id="IPR024051">
    <property type="entry name" value="AICAR_Tfase_dup_dom_sf"/>
</dbReference>
<evidence type="ECO:0000256" key="3">
    <source>
        <dbReference type="ARBA" id="ARBA00007667"/>
    </source>
</evidence>
<dbReference type="GO" id="GO:0006189">
    <property type="term" value="P:'de novo' IMP biosynthetic process"/>
    <property type="evidence" value="ECO:0007669"/>
    <property type="project" value="UniProtKB-UniPathway"/>
</dbReference>
<comment type="pathway">
    <text evidence="2">Purine metabolism; IMP biosynthesis via de novo pathway; 5-formamido-1-(5-phospho-D-ribosyl)imidazole-4-carboxamide from 5-amino-1-(5-phospho-D-ribosyl)imidazole-4-carboxamide (10-formyl THF route): step 1/1.</text>
</comment>
<dbReference type="InterPro" id="IPR016193">
    <property type="entry name" value="Cytidine_deaminase-like"/>
</dbReference>
<dbReference type="SMART" id="SM00851">
    <property type="entry name" value="MGS"/>
    <property type="match status" value="1"/>
</dbReference>
<organism evidence="9">
    <name type="scientific">marine sediment metagenome</name>
    <dbReference type="NCBI Taxonomy" id="412755"/>
    <lineage>
        <taxon>unclassified sequences</taxon>
        <taxon>metagenomes</taxon>
        <taxon>ecological metagenomes</taxon>
    </lineage>
</organism>
<evidence type="ECO:0000256" key="7">
    <source>
        <dbReference type="ARBA" id="ARBA00023268"/>
    </source>
</evidence>
<dbReference type="SUPFAM" id="SSF53927">
    <property type="entry name" value="Cytidine deaminase-like"/>
    <property type="match status" value="1"/>
</dbReference>
<evidence type="ECO:0000256" key="2">
    <source>
        <dbReference type="ARBA" id="ARBA00004954"/>
    </source>
</evidence>
<evidence type="ECO:0000256" key="6">
    <source>
        <dbReference type="ARBA" id="ARBA00022801"/>
    </source>
</evidence>
<dbReference type="EMBL" id="LAZR01014571">
    <property type="protein sequence ID" value="KKM16906.1"/>
    <property type="molecule type" value="Genomic_DNA"/>
</dbReference>